<evidence type="ECO:0008006" key="3">
    <source>
        <dbReference type="Google" id="ProtNLM"/>
    </source>
</evidence>
<comment type="caution">
    <text evidence="1">The sequence shown here is derived from an EMBL/GenBank/DDBJ whole genome shotgun (WGS) entry which is preliminary data.</text>
</comment>
<proteinExistence type="predicted"/>
<dbReference type="AlphaFoldDB" id="A0AAQ4EHI6"/>
<evidence type="ECO:0000313" key="1">
    <source>
        <dbReference type="EMBL" id="KAK8774130.1"/>
    </source>
</evidence>
<dbReference type="PANTHER" id="PTHR34615:SF1">
    <property type="entry name" value="PX DOMAIN-CONTAINING PROTEIN"/>
    <property type="match status" value="1"/>
</dbReference>
<dbReference type="PANTHER" id="PTHR34615">
    <property type="entry name" value="PX DOMAIN-CONTAINING PROTEIN"/>
    <property type="match status" value="1"/>
</dbReference>
<accession>A0AAQ4EHI6</accession>
<name>A0AAQ4EHI6_AMBAM</name>
<protein>
    <recommendedName>
        <fullName evidence="3">DDE Tnp4 domain-containing protein</fullName>
    </recommendedName>
</protein>
<dbReference type="EMBL" id="JARKHS020015765">
    <property type="protein sequence ID" value="KAK8774130.1"/>
    <property type="molecule type" value="Genomic_DNA"/>
</dbReference>
<organism evidence="1 2">
    <name type="scientific">Amblyomma americanum</name>
    <name type="common">Lone star tick</name>
    <dbReference type="NCBI Taxonomy" id="6943"/>
    <lineage>
        <taxon>Eukaryota</taxon>
        <taxon>Metazoa</taxon>
        <taxon>Ecdysozoa</taxon>
        <taxon>Arthropoda</taxon>
        <taxon>Chelicerata</taxon>
        <taxon>Arachnida</taxon>
        <taxon>Acari</taxon>
        <taxon>Parasitiformes</taxon>
        <taxon>Ixodida</taxon>
        <taxon>Ixodoidea</taxon>
        <taxon>Ixodidae</taxon>
        <taxon>Amblyomminae</taxon>
        <taxon>Amblyomma</taxon>
    </lineage>
</organism>
<dbReference type="Proteomes" id="UP001321473">
    <property type="component" value="Unassembled WGS sequence"/>
</dbReference>
<gene>
    <name evidence="1" type="ORF">V5799_011336</name>
</gene>
<sequence length="228" mass="25125">MAEYSVLNDPLLLGSLSWTEIEDLFLCNLLSADTMDGESEHGDSDVMNASDRKFRQRFRFEKMGIRDLADALKVPLEVTSAEGAIVSGDEALCMTVRRLAFPNGLCDLEHIFGRPASVTTSVVAKAVAHVEQHFGHLLADLTNHKWLNAASLEQFSAAVHARRAPLKNCWGFVDATARRILQAPTGQQSGRMSEHVQKYQAVMCANGIVCQLDGPFSARRHDGGKWLD</sequence>
<keyword evidence="2" id="KW-1185">Reference proteome</keyword>
<evidence type="ECO:0000313" key="2">
    <source>
        <dbReference type="Proteomes" id="UP001321473"/>
    </source>
</evidence>
<reference evidence="1 2" key="1">
    <citation type="journal article" date="2023" name="Arcadia Sci">
        <title>De novo assembly of a long-read Amblyomma americanum tick genome.</title>
        <authorList>
            <person name="Chou S."/>
            <person name="Poskanzer K.E."/>
            <person name="Rollins M."/>
            <person name="Thuy-Boun P.S."/>
        </authorList>
    </citation>
    <scope>NUCLEOTIDE SEQUENCE [LARGE SCALE GENOMIC DNA]</scope>
    <source>
        <strain evidence="1">F_SG_1</strain>
        <tissue evidence="1">Salivary glands</tissue>
    </source>
</reference>